<organism evidence="8 9">
    <name type="scientific">Phaseolus angularis</name>
    <name type="common">Azuki bean</name>
    <name type="synonym">Vigna angularis</name>
    <dbReference type="NCBI Taxonomy" id="3914"/>
    <lineage>
        <taxon>Eukaryota</taxon>
        <taxon>Viridiplantae</taxon>
        <taxon>Streptophyta</taxon>
        <taxon>Embryophyta</taxon>
        <taxon>Tracheophyta</taxon>
        <taxon>Spermatophyta</taxon>
        <taxon>Magnoliopsida</taxon>
        <taxon>eudicotyledons</taxon>
        <taxon>Gunneridae</taxon>
        <taxon>Pentapetalae</taxon>
        <taxon>rosids</taxon>
        <taxon>fabids</taxon>
        <taxon>Fabales</taxon>
        <taxon>Fabaceae</taxon>
        <taxon>Papilionoideae</taxon>
        <taxon>50 kb inversion clade</taxon>
        <taxon>NPAAA clade</taxon>
        <taxon>indigoferoid/millettioid clade</taxon>
        <taxon>Phaseoleae</taxon>
        <taxon>Vigna</taxon>
    </lineage>
</organism>
<evidence type="ECO:0000313" key="8">
    <source>
        <dbReference type="EMBL" id="KAG2396501.1"/>
    </source>
</evidence>
<keyword evidence="6" id="KW-0687">Ribonucleoprotein</keyword>
<evidence type="ECO:0000256" key="4">
    <source>
        <dbReference type="ARBA" id="ARBA00023163"/>
    </source>
</evidence>
<dbReference type="GO" id="GO:0006412">
    <property type="term" value="P:translation"/>
    <property type="evidence" value="ECO:0007669"/>
    <property type="project" value="InterPro"/>
</dbReference>
<evidence type="ECO:0000256" key="3">
    <source>
        <dbReference type="ARBA" id="ARBA00023125"/>
    </source>
</evidence>
<dbReference type="SUPFAM" id="SSF52313">
    <property type="entry name" value="Ribosomal protein S2"/>
    <property type="match status" value="1"/>
</dbReference>
<dbReference type="InterPro" id="IPR003441">
    <property type="entry name" value="NAC-dom"/>
</dbReference>
<evidence type="ECO:0000259" key="7">
    <source>
        <dbReference type="PROSITE" id="PS51005"/>
    </source>
</evidence>
<dbReference type="PANTHER" id="PTHR11489">
    <property type="entry name" value="40S RIBOSOMAL PROTEIN SA"/>
    <property type="match status" value="1"/>
</dbReference>
<keyword evidence="5" id="KW-0539">Nucleus</keyword>
<dbReference type="InterPro" id="IPR005707">
    <property type="entry name" value="Ribosomal_uS2_euk/arc"/>
</dbReference>
<accession>A0A8T0KA78</accession>
<keyword evidence="3" id="KW-0238">DNA-binding</keyword>
<dbReference type="GO" id="GO:0006355">
    <property type="term" value="P:regulation of DNA-templated transcription"/>
    <property type="evidence" value="ECO:0007669"/>
    <property type="project" value="InterPro"/>
</dbReference>
<evidence type="ECO:0000313" key="9">
    <source>
        <dbReference type="Proteomes" id="UP000743370"/>
    </source>
</evidence>
<dbReference type="InterPro" id="IPR023591">
    <property type="entry name" value="Ribosomal_uS2_flav_dom_sf"/>
</dbReference>
<feature type="domain" description="NAC" evidence="7">
    <location>
        <begin position="31"/>
        <end position="183"/>
    </location>
</feature>
<dbReference type="GO" id="GO:0015935">
    <property type="term" value="C:small ribosomal subunit"/>
    <property type="evidence" value="ECO:0007669"/>
    <property type="project" value="InterPro"/>
</dbReference>
<sequence>MAPMGPAQDHRKALIPNFLSLFFSLSDSSLLNPIHGTYGSRLPIPPVLPEPEAQDHRKPVPIRHIAVVDVYKLESWDLPPLSKLKTKDLEWYFFSVMDHKYGNGSMTNRATEKGYWKGPPCGPWQPHHGDEEDPRVPHPCSFYHRFPPLPSSTTIDSHLSSGTPYRPKMVPIKEGALGNIPTIAFYDTDSPMRYVDIGIPTNNKGKHTIGCLFWLLARMVLQMRGTIRPGLKWDVMVDLFFYREPEEAKQQEEEEASVGDYAITDYNPGVITADGQWPGTIDQSWTNAVPQPIPAPLALLDRGILGRAACWITSCGRAILQRRSPLLIDAPPSIQSPSAREVLPSVAGRWKREGCT</sequence>
<evidence type="ECO:0000256" key="2">
    <source>
        <dbReference type="ARBA" id="ARBA00023015"/>
    </source>
</evidence>
<comment type="caution">
    <text evidence="8">The sequence shown here is derived from an EMBL/GenBank/DDBJ whole genome shotgun (WGS) entry which is preliminary data.</text>
</comment>
<gene>
    <name evidence="8" type="ORF">HKW66_Vig0227760</name>
</gene>
<dbReference type="AlphaFoldDB" id="A0A8T0KA78"/>
<dbReference type="Gene3D" id="2.170.150.80">
    <property type="entry name" value="NAC domain"/>
    <property type="match status" value="1"/>
</dbReference>
<dbReference type="GO" id="GO:0003735">
    <property type="term" value="F:structural constituent of ribosome"/>
    <property type="evidence" value="ECO:0007669"/>
    <property type="project" value="InterPro"/>
</dbReference>
<keyword evidence="4" id="KW-0804">Transcription</keyword>
<dbReference type="Gene3D" id="3.40.50.10490">
    <property type="entry name" value="Glucose-6-phosphate isomerase like protein, domain 1"/>
    <property type="match status" value="1"/>
</dbReference>
<name>A0A8T0KA78_PHAAN</name>
<evidence type="ECO:0000256" key="1">
    <source>
        <dbReference type="ARBA" id="ARBA00022980"/>
    </source>
</evidence>
<reference evidence="8 9" key="1">
    <citation type="submission" date="2020-05" db="EMBL/GenBank/DDBJ databases">
        <title>Vigna angularis (adzuki bean) Var. LongXiaoDou No. 4 denovo assembly.</title>
        <authorList>
            <person name="Xiang H."/>
        </authorList>
    </citation>
    <scope>NUCLEOTIDE SEQUENCE [LARGE SCALE GENOMIC DNA]</scope>
    <source>
        <tissue evidence="8">Leaf</tissue>
    </source>
</reference>
<dbReference type="GO" id="GO:0003677">
    <property type="term" value="F:DNA binding"/>
    <property type="evidence" value="ECO:0007669"/>
    <property type="project" value="UniProtKB-KW"/>
</dbReference>
<evidence type="ECO:0000256" key="6">
    <source>
        <dbReference type="ARBA" id="ARBA00023274"/>
    </source>
</evidence>
<dbReference type="InterPro" id="IPR036093">
    <property type="entry name" value="NAC_dom_sf"/>
</dbReference>
<dbReference type="SUPFAM" id="SSF101941">
    <property type="entry name" value="NAC domain"/>
    <property type="match status" value="1"/>
</dbReference>
<evidence type="ECO:0000256" key="5">
    <source>
        <dbReference type="ARBA" id="ARBA00023242"/>
    </source>
</evidence>
<proteinExistence type="predicted"/>
<dbReference type="Pfam" id="PF02365">
    <property type="entry name" value="NAM"/>
    <property type="match status" value="1"/>
</dbReference>
<keyword evidence="2" id="KW-0805">Transcription regulation</keyword>
<protein>
    <submittedName>
        <fullName evidence="8">40S ribosomal protein</fullName>
    </submittedName>
</protein>
<dbReference type="Proteomes" id="UP000743370">
    <property type="component" value="Unassembled WGS sequence"/>
</dbReference>
<dbReference type="EMBL" id="JABFOF010000005">
    <property type="protein sequence ID" value="KAG2396501.1"/>
    <property type="molecule type" value="Genomic_DNA"/>
</dbReference>
<keyword evidence="1 8" id="KW-0689">Ribosomal protein</keyword>
<dbReference type="PROSITE" id="PS51005">
    <property type="entry name" value="NAC"/>
    <property type="match status" value="1"/>
</dbReference>